<feature type="compositionally biased region" description="Basic residues" evidence="5">
    <location>
        <begin position="374"/>
        <end position="383"/>
    </location>
</feature>
<feature type="compositionally biased region" description="Basic and acidic residues" evidence="5">
    <location>
        <begin position="303"/>
        <end position="314"/>
    </location>
</feature>
<dbReference type="InterPro" id="IPR013083">
    <property type="entry name" value="Znf_RING/FYVE/PHD"/>
</dbReference>
<dbReference type="Ensembl" id="ENSPNAT00000023540.2">
    <property type="protein sequence ID" value="ENSPNAP00000033038.2"/>
    <property type="gene ID" value="ENSPNAG00000021419.2"/>
</dbReference>
<evidence type="ECO:0000256" key="1">
    <source>
        <dbReference type="ARBA" id="ARBA00022723"/>
    </source>
</evidence>
<dbReference type="RefSeq" id="XP_017545151.1">
    <property type="nucleotide sequence ID" value="XM_017689662.2"/>
</dbReference>
<feature type="region of interest" description="Disordered" evidence="5">
    <location>
        <begin position="150"/>
        <end position="238"/>
    </location>
</feature>
<dbReference type="AlphaFoldDB" id="A0A3B4EBG4"/>
<feature type="region of interest" description="Disordered" evidence="5">
    <location>
        <begin position="364"/>
        <end position="385"/>
    </location>
</feature>
<evidence type="ECO:0000256" key="2">
    <source>
        <dbReference type="ARBA" id="ARBA00022771"/>
    </source>
</evidence>
<dbReference type="SMART" id="SM00184">
    <property type="entry name" value="RING"/>
    <property type="match status" value="1"/>
</dbReference>
<evidence type="ECO:0000313" key="8">
    <source>
        <dbReference type="Proteomes" id="UP001501920"/>
    </source>
</evidence>
<reference evidence="7" key="3">
    <citation type="submission" date="2025-09" db="UniProtKB">
        <authorList>
            <consortium name="Ensembl"/>
        </authorList>
    </citation>
    <scope>IDENTIFICATION</scope>
</reference>
<organism evidence="7 8">
    <name type="scientific">Pygocentrus nattereri</name>
    <name type="common">Red-bellied piranha</name>
    <dbReference type="NCBI Taxonomy" id="42514"/>
    <lineage>
        <taxon>Eukaryota</taxon>
        <taxon>Metazoa</taxon>
        <taxon>Chordata</taxon>
        <taxon>Craniata</taxon>
        <taxon>Vertebrata</taxon>
        <taxon>Euteleostomi</taxon>
        <taxon>Actinopterygii</taxon>
        <taxon>Neopterygii</taxon>
        <taxon>Teleostei</taxon>
        <taxon>Ostariophysi</taxon>
        <taxon>Characiformes</taxon>
        <taxon>Characoidei</taxon>
        <taxon>Pygocentrus</taxon>
    </lineage>
</organism>
<reference evidence="7 8" key="1">
    <citation type="submission" date="2020-10" db="EMBL/GenBank/DDBJ databases">
        <title>Pygocentrus nattereri (red-bellied piranha) genome, fPygNat1, primary haplotype.</title>
        <authorList>
            <person name="Myers G."/>
            <person name="Meyer A."/>
            <person name="Karagic N."/>
            <person name="Pippel M."/>
            <person name="Winkler S."/>
            <person name="Tracey A."/>
            <person name="Wood J."/>
            <person name="Formenti G."/>
            <person name="Howe K."/>
            <person name="Fedrigo O."/>
            <person name="Jarvis E.D."/>
        </authorList>
    </citation>
    <scope>NUCLEOTIDE SEQUENCE [LARGE SCALE GENOMIC DNA]</scope>
</reference>
<feature type="compositionally biased region" description="Low complexity" evidence="5">
    <location>
        <begin position="150"/>
        <end position="172"/>
    </location>
</feature>
<dbReference type="Gene3D" id="3.30.40.10">
    <property type="entry name" value="Zinc/RING finger domain, C3HC4 (zinc finger)"/>
    <property type="match status" value="1"/>
</dbReference>
<dbReference type="InterPro" id="IPR051834">
    <property type="entry name" value="RING_finger_E3_ligase"/>
</dbReference>
<dbReference type="PANTHER" id="PTHR45931">
    <property type="entry name" value="SI:CH211-59O9.10"/>
    <property type="match status" value="1"/>
</dbReference>
<dbReference type="InterPro" id="IPR001841">
    <property type="entry name" value="Znf_RING"/>
</dbReference>
<accession>A0A3B4EBG4</accession>
<dbReference type="GeneTree" id="ENSGT00940000158553"/>
<dbReference type="SMART" id="SM00744">
    <property type="entry name" value="RINGv"/>
    <property type="match status" value="1"/>
</dbReference>
<dbReference type="GO" id="GO:0006511">
    <property type="term" value="P:ubiquitin-dependent protein catabolic process"/>
    <property type="evidence" value="ECO:0007669"/>
    <property type="project" value="TreeGrafter"/>
</dbReference>
<sequence length="493" mass="54948">MDSTLQDSRTEGSPFRELDEHEAAEFLNNACLLDDSDLPFDERRASHDFSSVLIPETPSPVVFRRKGHSQVTDNHSGASVCGSDTKRSQTGDVVPGYLHTTPNSQRTLKRRRLRDTGANIQESHLKGNGGNGFVPASYLLTSDYTWLESPRAPSSTFSSASTSTVSSSAGAPEPSVLDVAAGQSCLTEMSPRRRISEQKKLRISNKDQKEQKPRRKSTRISPKSSGCTSTAPLQGAEEETCMLDTDNERRNESMNPPACQMQEEIVIIDEDEEDDVVVEAMVRSVQMAEDEAFARSLQEQFDREEQLHQEERRSQTTQPNRHGHNHSVESYVGLGWISPWASMVNSPSFRSLGFAELEQAMVHGQPGGQARQPQARRGRRRQTSRLPVDLFDDSQGNNYEALLAFEELQGTAVAKNTLSKGDIERLPTKVYNPTHNAGKTECQICFCDYKEGENLRMLPCLHDYHVNCIDRWLKESSTCPICRADVSECGGFS</sequence>
<dbReference type="CDD" id="cd16472">
    <property type="entry name" value="RING-H2_RNF38-like"/>
    <property type="match status" value="1"/>
</dbReference>
<dbReference type="FunFam" id="3.30.40.10:FF:000922">
    <property type="entry name" value="RING finger protein 38"/>
    <property type="match status" value="1"/>
</dbReference>
<protein>
    <recommendedName>
        <fullName evidence="6">RING-type domain-containing protein</fullName>
    </recommendedName>
</protein>
<evidence type="ECO:0000259" key="6">
    <source>
        <dbReference type="PROSITE" id="PS50089"/>
    </source>
</evidence>
<dbReference type="GO" id="GO:0045893">
    <property type="term" value="P:positive regulation of DNA-templated transcription"/>
    <property type="evidence" value="ECO:0007669"/>
    <property type="project" value="TreeGrafter"/>
</dbReference>
<proteinExistence type="predicted"/>
<dbReference type="GO" id="GO:0005634">
    <property type="term" value="C:nucleus"/>
    <property type="evidence" value="ECO:0007669"/>
    <property type="project" value="TreeGrafter"/>
</dbReference>
<keyword evidence="3" id="KW-0862">Zinc</keyword>
<evidence type="ECO:0000256" key="4">
    <source>
        <dbReference type="PROSITE-ProRule" id="PRU00175"/>
    </source>
</evidence>
<evidence type="ECO:0000313" key="7">
    <source>
        <dbReference type="Ensembl" id="ENSPNAP00000033038.2"/>
    </source>
</evidence>
<dbReference type="SUPFAM" id="SSF57850">
    <property type="entry name" value="RING/U-box"/>
    <property type="match status" value="1"/>
</dbReference>
<dbReference type="GO" id="GO:0061630">
    <property type="term" value="F:ubiquitin protein ligase activity"/>
    <property type="evidence" value="ECO:0007669"/>
    <property type="project" value="TreeGrafter"/>
</dbReference>
<name>A0A3B4EBG4_PYGNA</name>
<dbReference type="STRING" id="42514.ENSPNAP00000033038"/>
<evidence type="ECO:0000256" key="3">
    <source>
        <dbReference type="ARBA" id="ARBA00022833"/>
    </source>
</evidence>
<dbReference type="GO" id="GO:0008270">
    <property type="term" value="F:zinc ion binding"/>
    <property type="evidence" value="ECO:0007669"/>
    <property type="project" value="UniProtKB-KW"/>
</dbReference>
<feature type="compositionally biased region" description="Polar residues" evidence="5">
    <location>
        <begin position="219"/>
        <end position="232"/>
    </location>
</feature>
<evidence type="ECO:0000256" key="5">
    <source>
        <dbReference type="SAM" id="MobiDB-lite"/>
    </source>
</evidence>
<keyword evidence="1" id="KW-0479">Metal-binding</keyword>
<keyword evidence="8" id="KW-1185">Reference proteome</keyword>
<dbReference type="PANTHER" id="PTHR45931:SF15">
    <property type="entry name" value="SI:CH211-59O9.10"/>
    <property type="match status" value="1"/>
</dbReference>
<dbReference type="PROSITE" id="PS50089">
    <property type="entry name" value="ZF_RING_2"/>
    <property type="match status" value="1"/>
</dbReference>
<dbReference type="Pfam" id="PF13639">
    <property type="entry name" value="zf-RING_2"/>
    <property type="match status" value="1"/>
</dbReference>
<keyword evidence="2 4" id="KW-0863">Zinc-finger</keyword>
<dbReference type="GO" id="GO:0016567">
    <property type="term" value="P:protein ubiquitination"/>
    <property type="evidence" value="ECO:0007669"/>
    <property type="project" value="TreeGrafter"/>
</dbReference>
<reference evidence="7" key="2">
    <citation type="submission" date="2025-08" db="UniProtKB">
        <authorList>
            <consortium name="Ensembl"/>
        </authorList>
    </citation>
    <scope>IDENTIFICATION</scope>
</reference>
<feature type="compositionally biased region" description="Basic and acidic residues" evidence="5">
    <location>
        <begin position="190"/>
        <end position="211"/>
    </location>
</feature>
<dbReference type="GeneID" id="108416779"/>
<dbReference type="InterPro" id="IPR011016">
    <property type="entry name" value="Znf_RING-CH"/>
</dbReference>
<feature type="region of interest" description="Disordered" evidence="5">
    <location>
        <begin position="69"/>
        <end position="106"/>
    </location>
</feature>
<dbReference type="Proteomes" id="UP001501920">
    <property type="component" value="Chromosome 8"/>
</dbReference>
<feature type="domain" description="RING-type" evidence="6">
    <location>
        <begin position="442"/>
        <end position="483"/>
    </location>
</feature>
<feature type="region of interest" description="Disordered" evidence="5">
    <location>
        <begin position="303"/>
        <end position="326"/>
    </location>
</feature>